<dbReference type="AlphaFoldDB" id="A0AAD7ESE7"/>
<dbReference type="EMBL" id="JARIHO010000020">
    <property type="protein sequence ID" value="KAJ7347008.1"/>
    <property type="molecule type" value="Genomic_DNA"/>
</dbReference>
<protein>
    <submittedName>
        <fullName evidence="1">Uncharacterized protein</fullName>
    </submittedName>
</protein>
<reference evidence="1" key="1">
    <citation type="submission" date="2023-03" db="EMBL/GenBank/DDBJ databases">
        <title>Massive genome expansion in bonnet fungi (Mycena s.s.) driven by repeated elements and novel gene families across ecological guilds.</title>
        <authorList>
            <consortium name="Lawrence Berkeley National Laboratory"/>
            <person name="Harder C.B."/>
            <person name="Miyauchi S."/>
            <person name="Viragh M."/>
            <person name="Kuo A."/>
            <person name="Thoen E."/>
            <person name="Andreopoulos B."/>
            <person name="Lu D."/>
            <person name="Skrede I."/>
            <person name="Drula E."/>
            <person name="Henrissat B."/>
            <person name="Morin E."/>
            <person name="Kohler A."/>
            <person name="Barry K."/>
            <person name="LaButti K."/>
            <person name="Morin E."/>
            <person name="Salamov A."/>
            <person name="Lipzen A."/>
            <person name="Mereny Z."/>
            <person name="Hegedus B."/>
            <person name="Baldrian P."/>
            <person name="Stursova M."/>
            <person name="Weitz H."/>
            <person name="Taylor A."/>
            <person name="Grigoriev I.V."/>
            <person name="Nagy L.G."/>
            <person name="Martin F."/>
            <person name="Kauserud H."/>
        </authorList>
    </citation>
    <scope>NUCLEOTIDE SEQUENCE</scope>
    <source>
        <strain evidence="1">CBHHK002</strain>
    </source>
</reference>
<gene>
    <name evidence="1" type="ORF">DFH08DRAFT_870073</name>
</gene>
<sequence>MRRTGRPRLVGVTHSLLLTTTTSRPAHSQTLTSNLLHPPRIRSKKTAGLYCSIRLYLNVASLSFFEHSTPSKEGPSAR</sequence>
<proteinExistence type="predicted"/>
<name>A0AAD7ESE7_9AGAR</name>
<dbReference type="Proteomes" id="UP001218218">
    <property type="component" value="Unassembled WGS sequence"/>
</dbReference>
<accession>A0AAD7ESE7</accession>
<organism evidence="1 2">
    <name type="scientific">Mycena albidolilacea</name>
    <dbReference type="NCBI Taxonomy" id="1033008"/>
    <lineage>
        <taxon>Eukaryota</taxon>
        <taxon>Fungi</taxon>
        <taxon>Dikarya</taxon>
        <taxon>Basidiomycota</taxon>
        <taxon>Agaricomycotina</taxon>
        <taxon>Agaricomycetes</taxon>
        <taxon>Agaricomycetidae</taxon>
        <taxon>Agaricales</taxon>
        <taxon>Marasmiineae</taxon>
        <taxon>Mycenaceae</taxon>
        <taxon>Mycena</taxon>
    </lineage>
</organism>
<comment type="caution">
    <text evidence="1">The sequence shown here is derived from an EMBL/GenBank/DDBJ whole genome shotgun (WGS) entry which is preliminary data.</text>
</comment>
<evidence type="ECO:0000313" key="2">
    <source>
        <dbReference type="Proteomes" id="UP001218218"/>
    </source>
</evidence>
<keyword evidence="2" id="KW-1185">Reference proteome</keyword>
<evidence type="ECO:0000313" key="1">
    <source>
        <dbReference type="EMBL" id="KAJ7347008.1"/>
    </source>
</evidence>